<reference evidence="1" key="1">
    <citation type="journal article" date="2015" name="Nature">
        <title>Complex archaea that bridge the gap between prokaryotes and eukaryotes.</title>
        <authorList>
            <person name="Spang A."/>
            <person name="Saw J.H."/>
            <person name="Jorgensen S.L."/>
            <person name="Zaremba-Niedzwiedzka K."/>
            <person name="Martijn J."/>
            <person name="Lind A.E."/>
            <person name="van Eijk R."/>
            <person name="Schleper C."/>
            <person name="Guy L."/>
            <person name="Ettema T.J."/>
        </authorList>
    </citation>
    <scope>NUCLEOTIDE SEQUENCE</scope>
</reference>
<proteinExistence type="predicted"/>
<dbReference type="EMBL" id="LAZR01004996">
    <property type="protein sequence ID" value="KKN03782.1"/>
    <property type="molecule type" value="Genomic_DNA"/>
</dbReference>
<protein>
    <submittedName>
        <fullName evidence="1">Uncharacterized protein</fullName>
    </submittedName>
</protein>
<name>A0A0F9MWK5_9ZZZZ</name>
<sequence>MEIKDVTASVKFGPGRDELLPLTKCVCGELFYPWDFVLDTDNDSNACHKCGRRYYFKSVITVYTIKR</sequence>
<organism evidence="1">
    <name type="scientific">marine sediment metagenome</name>
    <dbReference type="NCBI Taxonomy" id="412755"/>
    <lineage>
        <taxon>unclassified sequences</taxon>
        <taxon>metagenomes</taxon>
        <taxon>ecological metagenomes</taxon>
    </lineage>
</organism>
<gene>
    <name evidence="1" type="ORF">LCGC14_1104190</name>
</gene>
<accession>A0A0F9MWK5</accession>
<dbReference type="AlphaFoldDB" id="A0A0F9MWK5"/>
<evidence type="ECO:0000313" key="1">
    <source>
        <dbReference type="EMBL" id="KKN03782.1"/>
    </source>
</evidence>
<comment type="caution">
    <text evidence="1">The sequence shown here is derived from an EMBL/GenBank/DDBJ whole genome shotgun (WGS) entry which is preliminary data.</text>
</comment>